<evidence type="ECO:0000313" key="2">
    <source>
        <dbReference type="EMBL" id="WTY37030.1"/>
    </source>
</evidence>
<name>A0ABZ1NAL5_9NOCA</name>
<evidence type="ECO:0000313" key="3">
    <source>
        <dbReference type="Proteomes" id="UP001621418"/>
    </source>
</evidence>
<sequence length="109" mass="11740">MTRCAGLAGSGMTRHRRRIDGRITGSDRRTAVAGRDELRSMTRRARASIHVRHGLVAIGVLPGRHPTFPRSAGGPAQGRVVVVVAPMSGIIVAHHASCTRRNPRIPPVR</sequence>
<dbReference type="EMBL" id="CP109527">
    <property type="protein sequence ID" value="WTY37030.1"/>
    <property type="molecule type" value="Genomic_DNA"/>
</dbReference>
<feature type="region of interest" description="Disordered" evidence="1">
    <location>
        <begin position="1"/>
        <end position="32"/>
    </location>
</feature>
<proteinExistence type="predicted"/>
<reference evidence="2 3" key="1">
    <citation type="submission" date="2022-10" db="EMBL/GenBank/DDBJ databases">
        <title>The complete genomes of actinobacterial strains from the NBC collection.</title>
        <authorList>
            <person name="Joergensen T.S."/>
            <person name="Alvarez Arevalo M."/>
            <person name="Sterndorff E.B."/>
            <person name="Faurdal D."/>
            <person name="Vuksanovic O."/>
            <person name="Mourched A.-S."/>
            <person name="Charusanti P."/>
            <person name="Shaw S."/>
            <person name="Blin K."/>
            <person name="Weber T."/>
        </authorList>
    </citation>
    <scope>NUCLEOTIDE SEQUENCE [LARGE SCALE GENOMIC DNA]</scope>
    <source>
        <strain evidence="2 3">NBC_01413</strain>
    </source>
</reference>
<organism evidence="2 3">
    <name type="scientific">Nocardia salmonicida</name>
    <dbReference type="NCBI Taxonomy" id="53431"/>
    <lineage>
        <taxon>Bacteria</taxon>
        <taxon>Bacillati</taxon>
        <taxon>Actinomycetota</taxon>
        <taxon>Actinomycetes</taxon>
        <taxon>Mycobacteriales</taxon>
        <taxon>Nocardiaceae</taxon>
        <taxon>Nocardia</taxon>
    </lineage>
</organism>
<dbReference type="RefSeq" id="WP_328658239.1">
    <property type="nucleotide sequence ID" value="NZ_CP108014.1"/>
</dbReference>
<dbReference type="GeneID" id="91380084"/>
<accession>A0ABZ1NAL5</accession>
<evidence type="ECO:0000256" key="1">
    <source>
        <dbReference type="SAM" id="MobiDB-lite"/>
    </source>
</evidence>
<protein>
    <submittedName>
        <fullName evidence="2">Uncharacterized protein</fullName>
    </submittedName>
</protein>
<gene>
    <name evidence="2" type="ORF">OG308_03825</name>
</gene>
<keyword evidence="3" id="KW-1185">Reference proteome</keyword>
<dbReference type="Proteomes" id="UP001621418">
    <property type="component" value="Chromosome"/>
</dbReference>